<name>A0A226DA29_FOLCA</name>
<gene>
    <name evidence="2" type="ORF">Fcan01_22715</name>
</gene>
<evidence type="ECO:0000313" key="2">
    <source>
        <dbReference type="EMBL" id="OXA42392.1"/>
    </source>
</evidence>
<evidence type="ECO:0000256" key="1">
    <source>
        <dbReference type="SAM" id="Phobius"/>
    </source>
</evidence>
<proteinExistence type="predicted"/>
<keyword evidence="1" id="KW-1133">Transmembrane helix</keyword>
<keyword evidence="1" id="KW-0812">Transmembrane</keyword>
<dbReference type="Proteomes" id="UP000198287">
    <property type="component" value="Unassembled WGS sequence"/>
</dbReference>
<keyword evidence="1" id="KW-0472">Membrane</keyword>
<evidence type="ECO:0000313" key="3">
    <source>
        <dbReference type="Proteomes" id="UP000198287"/>
    </source>
</evidence>
<dbReference type="AlphaFoldDB" id="A0A226DA29"/>
<organism evidence="2 3">
    <name type="scientific">Folsomia candida</name>
    <name type="common">Springtail</name>
    <dbReference type="NCBI Taxonomy" id="158441"/>
    <lineage>
        <taxon>Eukaryota</taxon>
        <taxon>Metazoa</taxon>
        <taxon>Ecdysozoa</taxon>
        <taxon>Arthropoda</taxon>
        <taxon>Hexapoda</taxon>
        <taxon>Collembola</taxon>
        <taxon>Entomobryomorpha</taxon>
        <taxon>Isotomoidea</taxon>
        <taxon>Isotomidae</taxon>
        <taxon>Proisotominae</taxon>
        <taxon>Folsomia</taxon>
    </lineage>
</organism>
<dbReference type="EMBL" id="LNIX01000026">
    <property type="protein sequence ID" value="OXA42392.1"/>
    <property type="molecule type" value="Genomic_DNA"/>
</dbReference>
<keyword evidence="3" id="KW-1185">Reference proteome</keyword>
<protein>
    <submittedName>
        <fullName evidence="2">Uncharacterized protein</fullName>
    </submittedName>
</protein>
<sequence length="262" mass="28938">MEKRVYGVEDIRSWSQMGCLSKALDCNSCVRSCWWGESAEGVFACASNATMFDGRWTTILGPGNGEQCPPIPGPQPCPPCGQSGWPTVAIIACWLAVFVFLTCSGTFLLAYCKLFRGRVQALLNRRRDPPPLRPAQPQHHVVDVPAEPAATPLESAHKVAHRAHLQLFPNAPQTLLPHSPSRTLFLPISSHALSSHFAVPTVSRPASQLPEDHDPAPPKYTVHHNHLPTNNDSALLMYTVHHFFIYNYKDTSTHGISMTYNL</sequence>
<accession>A0A226DA29</accession>
<reference evidence="2 3" key="1">
    <citation type="submission" date="2015-12" db="EMBL/GenBank/DDBJ databases">
        <title>The genome of Folsomia candida.</title>
        <authorList>
            <person name="Faddeeva A."/>
            <person name="Derks M.F."/>
            <person name="Anvar Y."/>
            <person name="Smit S."/>
            <person name="Van Straalen N."/>
            <person name="Roelofs D."/>
        </authorList>
    </citation>
    <scope>NUCLEOTIDE SEQUENCE [LARGE SCALE GENOMIC DNA]</scope>
    <source>
        <strain evidence="2 3">VU population</strain>
        <tissue evidence="2">Whole body</tissue>
    </source>
</reference>
<comment type="caution">
    <text evidence="2">The sequence shown here is derived from an EMBL/GenBank/DDBJ whole genome shotgun (WGS) entry which is preliminary data.</text>
</comment>
<feature type="transmembrane region" description="Helical" evidence="1">
    <location>
        <begin position="88"/>
        <end position="111"/>
    </location>
</feature>